<feature type="region of interest" description="Disordered" evidence="1">
    <location>
        <begin position="154"/>
        <end position="187"/>
    </location>
</feature>
<feature type="region of interest" description="Disordered" evidence="1">
    <location>
        <begin position="22"/>
        <end position="59"/>
    </location>
</feature>
<feature type="compositionally biased region" description="Basic and acidic residues" evidence="1">
    <location>
        <begin position="43"/>
        <end position="59"/>
    </location>
</feature>
<reference evidence="2 3" key="1">
    <citation type="submission" date="2024-04" db="EMBL/GenBank/DDBJ databases">
        <title>Complete genome sequence of Fusarium acuminatum.</title>
        <authorList>
            <person name="Lan B."/>
        </authorList>
    </citation>
    <scope>NUCLEOTIDE SEQUENCE [LARGE SCALE GENOMIC DNA]</scope>
    <source>
        <strain evidence="2">1A</strain>
    </source>
</reference>
<evidence type="ECO:0000313" key="3">
    <source>
        <dbReference type="Proteomes" id="UP001489902"/>
    </source>
</evidence>
<dbReference type="EMBL" id="CP151261">
    <property type="protein sequence ID" value="WZH43746.1"/>
    <property type="molecule type" value="Genomic_DNA"/>
</dbReference>
<accession>A0ABZ2WT89</accession>
<dbReference type="Proteomes" id="UP001489902">
    <property type="component" value="Chromosome 2"/>
</dbReference>
<gene>
    <name evidence="2" type="ORF">QYS62_004756</name>
</gene>
<organism evidence="2 3">
    <name type="scientific">Fusarium acuminatum</name>
    <dbReference type="NCBI Taxonomy" id="5515"/>
    <lineage>
        <taxon>Eukaryota</taxon>
        <taxon>Fungi</taxon>
        <taxon>Dikarya</taxon>
        <taxon>Ascomycota</taxon>
        <taxon>Pezizomycotina</taxon>
        <taxon>Sordariomycetes</taxon>
        <taxon>Hypocreomycetidae</taxon>
        <taxon>Hypocreales</taxon>
        <taxon>Nectriaceae</taxon>
        <taxon>Fusarium</taxon>
        <taxon>Fusarium tricinctum species complex</taxon>
    </lineage>
</organism>
<name>A0ABZ2WT89_9HYPO</name>
<sequence>MFSALIGHTRALPLQGELEGLVPDDVGDFEHTPPPSNRASLDMSRDEAEKPAASKRIETSLDTISQHRLHKSSLNGSKIASKNKHVPTVSIPSSKTDSSMSLAEDLDAIPGPPYHKPSSLQNWPATDNICTKPSILSQDIHSSKGTVALAELSSSMKPMETSRDEPQVCPSTQNNSVNSDGVLVGGG</sequence>
<protein>
    <submittedName>
        <fullName evidence="2">Polyamine transport</fullName>
    </submittedName>
</protein>
<proteinExistence type="predicted"/>
<evidence type="ECO:0000313" key="2">
    <source>
        <dbReference type="EMBL" id="WZH43746.1"/>
    </source>
</evidence>
<feature type="compositionally biased region" description="Polar residues" evidence="1">
    <location>
        <begin position="169"/>
        <end position="179"/>
    </location>
</feature>
<evidence type="ECO:0000256" key="1">
    <source>
        <dbReference type="SAM" id="MobiDB-lite"/>
    </source>
</evidence>
<keyword evidence="3" id="KW-1185">Reference proteome</keyword>